<protein>
    <recommendedName>
        <fullName evidence="4">Glycosyltransferase RgtA/B/C/D-like domain-containing protein</fullName>
    </recommendedName>
</protein>
<keyword evidence="1" id="KW-0812">Transmembrane</keyword>
<name>A0A1F5JNX5_9BACT</name>
<feature type="transmembrane region" description="Helical" evidence="1">
    <location>
        <begin position="295"/>
        <end position="311"/>
    </location>
</feature>
<organism evidence="2 3">
    <name type="scientific">Candidatus Daviesbacteria bacterium RIFCSPHIGHO2_02_FULL_36_13</name>
    <dbReference type="NCBI Taxonomy" id="1797768"/>
    <lineage>
        <taxon>Bacteria</taxon>
        <taxon>Candidatus Daviesiibacteriota</taxon>
    </lineage>
</organism>
<feature type="transmembrane region" description="Helical" evidence="1">
    <location>
        <begin position="6"/>
        <end position="24"/>
    </location>
</feature>
<dbReference type="EMBL" id="MFCV01000048">
    <property type="protein sequence ID" value="OGE30248.1"/>
    <property type="molecule type" value="Genomic_DNA"/>
</dbReference>
<keyword evidence="1" id="KW-0472">Membrane</keyword>
<gene>
    <name evidence="2" type="ORF">A3C59_04690</name>
</gene>
<feature type="transmembrane region" description="Helical" evidence="1">
    <location>
        <begin position="379"/>
        <end position="398"/>
    </location>
</feature>
<evidence type="ECO:0000313" key="2">
    <source>
        <dbReference type="EMBL" id="OGE30248.1"/>
    </source>
</evidence>
<reference evidence="2 3" key="1">
    <citation type="journal article" date="2016" name="Nat. Commun.">
        <title>Thousands of microbial genomes shed light on interconnected biogeochemical processes in an aquifer system.</title>
        <authorList>
            <person name="Anantharaman K."/>
            <person name="Brown C.T."/>
            <person name="Hug L.A."/>
            <person name="Sharon I."/>
            <person name="Castelle C.J."/>
            <person name="Probst A.J."/>
            <person name="Thomas B.C."/>
            <person name="Singh A."/>
            <person name="Wilkins M.J."/>
            <person name="Karaoz U."/>
            <person name="Brodie E.L."/>
            <person name="Williams K.H."/>
            <person name="Hubbard S.S."/>
            <person name="Banfield J.F."/>
        </authorList>
    </citation>
    <scope>NUCLEOTIDE SEQUENCE [LARGE SCALE GENOMIC DNA]</scope>
</reference>
<feature type="transmembrane region" description="Helical" evidence="1">
    <location>
        <begin position="332"/>
        <end position="351"/>
    </location>
</feature>
<proteinExistence type="predicted"/>
<feature type="transmembrane region" description="Helical" evidence="1">
    <location>
        <begin position="95"/>
        <end position="118"/>
    </location>
</feature>
<feature type="transmembrane region" description="Helical" evidence="1">
    <location>
        <begin position="405"/>
        <end position="424"/>
    </location>
</feature>
<feature type="transmembrane region" description="Helical" evidence="1">
    <location>
        <begin position="217"/>
        <end position="236"/>
    </location>
</feature>
<dbReference type="STRING" id="1797768.A3C59_04690"/>
<dbReference type="AlphaFoldDB" id="A0A1F5JNX5"/>
<sequence length="572" mass="68091">MDKKFLLYLSLFILILLFVFRNLILNISTNLIDWLDYPYVIWVMSQSINHIQNLDFANFFETNAFYPHKMTLLFSDLLLPQALILLSFLTVSKNLILSFNLTFIFTFILNYISLFLFWKQIFKKDLIAFFGSLFVIFSPFFFMELSHFQMMSYWPFFFAFYFLFKQEEKFQMKNLILIGLLLTVQFLASVYIAVYLIFSIIAFYFLKWIFQKQNKEIFKRISLIFLIFAVSCGIFIKGYSDMRAAYNIKRNIEEYINYSAHLTDYVFTKSIKSTLHQSPLMQYWNGFDKNQRSHSSFPGFLIFVLGIYTIFKITRSKHLLTINLELNREKSFFLILLITGLVFSLGPRLNFNGNYAHIPLPYNAVVNFIPGAEAVRVPVRWSFLFFLGFIYFSLITLNKLSNKKSYKLIFISIFIIFILEYLPISVKSEQYHYKEDNYQILQENCSKEKKVLLELPLTHLDAYPNIYEGLRYLTVMEFSSIQHGCYLVNGYSGYDLPENFALSATLSKYIENQQTEEFLEELISRNVDYVKFNRYYFIKELKPFIIDFINEFSIKNGVEKINEDLFYIRKPF</sequence>
<evidence type="ECO:0000313" key="3">
    <source>
        <dbReference type="Proteomes" id="UP000176902"/>
    </source>
</evidence>
<evidence type="ECO:0000256" key="1">
    <source>
        <dbReference type="SAM" id="Phobius"/>
    </source>
</evidence>
<evidence type="ECO:0008006" key="4">
    <source>
        <dbReference type="Google" id="ProtNLM"/>
    </source>
</evidence>
<feature type="transmembrane region" description="Helical" evidence="1">
    <location>
        <begin position="176"/>
        <end position="205"/>
    </location>
</feature>
<feature type="transmembrane region" description="Helical" evidence="1">
    <location>
        <begin position="125"/>
        <end position="142"/>
    </location>
</feature>
<keyword evidence="1" id="KW-1133">Transmembrane helix</keyword>
<accession>A0A1F5JNX5</accession>
<comment type="caution">
    <text evidence="2">The sequence shown here is derived from an EMBL/GenBank/DDBJ whole genome shotgun (WGS) entry which is preliminary data.</text>
</comment>
<dbReference type="Proteomes" id="UP000176902">
    <property type="component" value="Unassembled WGS sequence"/>
</dbReference>